<feature type="signal peptide" evidence="5">
    <location>
        <begin position="1"/>
        <end position="35"/>
    </location>
</feature>
<dbReference type="InterPro" id="IPR011990">
    <property type="entry name" value="TPR-like_helical_dom_sf"/>
</dbReference>
<comment type="similarity">
    <text evidence="1">Belongs to the esterase D family.</text>
</comment>
<dbReference type="Pfam" id="PF00756">
    <property type="entry name" value="Esterase"/>
    <property type="match status" value="1"/>
</dbReference>
<dbReference type="Proteomes" id="UP000229730">
    <property type="component" value="Unassembled WGS sequence"/>
</dbReference>
<dbReference type="EMBL" id="PDEM01000011">
    <property type="protein sequence ID" value="PHZ85493.1"/>
    <property type="molecule type" value="Genomic_DNA"/>
</dbReference>
<keyword evidence="2" id="KW-0378">Hydrolase</keyword>
<dbReference type="InterPro" id="IPR019734">
    <property type="entry name" value="TPR_rpt"/>
</dbReference>
<evidence type="ECO:0000256" key="3">
    <source>
        <dbReference type="PROSITE-ProRule" id="PRU00339"/>
    </source>
</evidence>
<evidence type="ECO:0000256" key="1">
    <source>
        <dbReference type="ARBA" id="ARBA00005622"/>
    </source>
</evidence>
<feature type="compositionally biased region" description="Basic and acidic residues" evidence="4">
    <location>
        <begin position="129"/>
        <end position="139"/>
    </location>
</feature>
<evidence type="ECO:0000256" key="5">
    <source>
        <dbReference type="SAM" id="SignalP"/>
    </source>
</evidence>
<feature type="chain" id="PRO_5013868720" evidence="5">
    <location>
        <begin position="36"/>
        <end position="415"/>
    </location>
</feature>
<keyword evidence="7" id="KW-1185">Reference proteome</keyword>
<dbReference type="GO" id="GO:0016788">
    <property type="term" value="F:hydrolase activity, acting on ester bonds"/>
    <property type="evidence" value="ECO:0007669"/>
    <property type="project" value="TreeGrafter"/>
</dbReference>
<dbReference type="InterPro" id="IPR029058">
    <property type="entry name" value="AB_hydrolase_fold"/>
</dbReference>
<evidence type="ECO:0000256" key="2">
    <source>
        <dbReference type="ARBA" id="ARBA00022801"/>
    </source>
</evidence>
<evidence type="ECO:0000313" key="6">
    <source>
        <dbReference type="EMBL" id="PHZ85493.1"/>
    </source>
</evidence>
<comment type="caution">
    <text evidence="6">The sequence shown here is derived from an EMBL/GenBank/DDBJ whole genome shotgun (WGS) entry which is preliminary data.</text>
</comment>
<dbReference type="RefSeq" id="WP_099471953.1">
    <property type="nucleotide sequence ID" value="NZ_CP041025.1"/>
</dbReference>
<evidence type="ECO:0000313" key="7">
    <source>
        <dbReference type="Proteomes" id="UP000229730"/>
    </source>
</evidence>
<evidence type="ECO:0000256" key="4">
    <source>
        <dbReference type="SAM" id="MobiDB-lite"/>
    </source>
</evidence>
<sequence>MSKQHKKDLSLIYGKMSKLLCLSLVLMIPSPAVMAASPEAALTIGQNYTLASTYLKEDRPYSVYLPDACKTGGASAPCPMLYILDGERTFHHASGVLETMSLHGQIPQMIMVAIANTADRTGDLTPTHSLDDGFGRQDPSRSTSGGGERFLDFIEHELIPEVEERYKPMPYRILVGHSFGGLITLHSLVNRPALFQGHIAIDSSLYWDNNSWLRQAEAKLEQMKTIKNRVYVSVAEYAPKGNMDISNRFERPGERFSYALKANQSPHLQSTYQQFAGEDHGSVGLPSLYYGLKFVFDGYKNLPPSVESQGLEAVKAYYRDYLGLYGIALSPPMAIIANLALTAELNNRYDESIAYHTYNIKTHPKSAGSHYALAETYRHMGKTDQATIHYKKVVELHPKWAEHIEVMMSSMSQEQ</sequence>
<dbReference type="PANTHER" id="PTHR40841:SF2">
    <property type="entry name" value="SIDEROPHORE-DEGRADING ESTERASE (EUROFUNG)"/>
    <property type="match status" value="1"/>
</dbReference>
<gene>
    <name evidence="6" type="ORF">CRD36_06490</name>
</gene>
<keyword evidence="5" id="KW-0732">Signal</keyword>
<dbReference type="OrthoDB" id="5523653at2"/>
<keyword evidence="3" id="KW-0802">TPR repeat</keyword>
<dbReference type="Gene3D" id="3.40.50.1820">
    <property type="entry name" value="alpha/beta hydrolase"/>
    <property type="match status" value="1"/>
</dbReference>
<organism evidence="6 7">
    <name type="scientific">Paremcibacter congregatus</name>
    <dbReference type="NCBI Taxonomy" id="2043170"/>
    <lineage>
        <taxon>Bacteria</taxon>
        <taxon>Pseudomonadati</taxon>
        <taxon>Pseudomonadota</taxon>
        <taxon>Alphaproteobacteria</taxon>
        <taxon>Emcibacterales</taxon>
        <taxon>Emcibacteraceae</taxon>
        <taxon>Paremcibacter</taxon>
    </lineage>
</organism>
<dbReference type="SMART" id="SM00028">
    <property type="entry name" value="TPR"/>
    <property type="match status" value="2"/>
</dbReference>
<dbReference type="PANTHER" id="PTHR40841">
    <property type="entry name" value="SIDEROPHORE TRIACETYLFUSARININE C ESTERASE"/>
    <property type="match status" value="1"/>
</dbReference>
<protein>
    <submittedName>
        <fullName evidence="6">Uncharacterized protein</fullName>
    </submittedName>
</protein>
<dbReference type="PROSITE" id="PS50005">
    <property type="entry name" value="TPR"/>
    <property type="match status" value="1"/>
</dbReference>
<dbReference type="InterPro" id="IPR000801">
    <property type="entry name" value="Esterase-like"/>
</dbReference>
<proteinExistence type="inferred from homology"/>
<dbReference type="InterPro" id="IPR052558">
    <property type="entry name" value="Siderophore_Hydrolase_D"/>
</dbReference>
<name>A0A2G4YT74_9PROT</name>
<dbReference type="AlphaFoldDB" id="A0A2G4YT74"/>
<accession>A0A2G4YT74</accession>
<dbReference type="SUPFAM" id="SSF53474">
    <property type="entry name" value="alpha/beta-Hydrolases"/>
    <property type="match status" value="1"/>
</dbReference>
<dbReference type="InParanoid" id="A0A2G4YT74"/>
<feature type="region of interest" description="Disordered" evidence="4">
    <location>
        <begin position="125"/>
        <end position="147"/>
    </location>
</feature>
<dbReference type="SUPFAM" id="SSF48452">
    <property type="entry name" value="TPR-like"/>
    <property type="match status" value="1"/>
</dbReference>
<feature type="repeat" description="TPR" evidence="3">
    <location>
        <begin position="367"/>
        <end position="400"/>
    </location>
</feature>
<reference evidence="6 7" key="1">
    <citation type="submission" date="2017-10" db="EMBL/GenBank/DDBJ databases">
        <title>Frigbacter circumglobatus gen. nov. sp. nov., isolated from sediment cultured in situ.</title>
        <authorList>
            <person name="Zhao Z."/>
        </authorList>
    </citation>
    <scope>NUCLEOTIDE SEQUENCE [LARGE SCALE GENOMIC DNA]</scope>
    <source>
        <strain evidence="6 7">ZYL</strain>
    </source>
</reference>